<keyword evidence="2" id="KW-1185">Reference proteome</keyword>
<organism evidence="1 2">
    <name type="scientific">Penstemon davidsonii</name>
    <dbReference type="NCBI Taxonomy" id="160366"/>
    <lineage>
        <taxon>Eukaryota</taxon>
        <taxon>Viridiplantae</taxon>
        <taxon>Streptophyta</taxon>
        <taxon>Embryophyta</taxon>
        <taxon>Tracheophyta</taxon>
        <taxon>Spermatophyta</taxon>
        <taxon>Magnoliopsida</taxon>
        <taxon>eudicotyledons</taxon>
        <taxon>Gunneridae</taxon>
        <taxon>Pentapetalae</taxon>
        <taxon>asterids</taxon>
        <taxon>lamiids</taxon>
        <taxon>Lamiales</taxon>
        <taxon>Plantaginaceae</taxon>
        <taxon>Cheloneae</taxon>
        <taxon>Penstemon</taxon>
    </lineage>
</organism>
<dbReference type="EMBL" id="JAYDYQ010002533">
    <property type="protein sequence ID" value="KAK4485127.1"/>
    <property type="molecule type" value="Genomic_DNA"/>
</dbReference>
<protein>
    <submittedName>
        <fullName evidence="1">Uncharacterized protein</fullName>
    </submittedName>
</protein>
<reference evidence="1 2" key="1">
    <citation type="journal article" date="2023" name="bioRxiv">
        <title>Genome report: Whole genome sequence and annotation of Penstemon davidsonii.</title>
        <authorList>
            <person name="Ostevik K.L."/>
            <person name="Alabady M."/>
            <person name="Zhang M."/>
            <person name="Rausher M.D."/>
        </authorList>
    </citation>
    <scope>NUCLEOTIDE SEQUENCE [LARGE SCALE GENOMIC DNA]</scope>
    <source>
        <strain evidence="1">DNT005</strain>
        <tissue evidence="1">Whole leaf</tissue>
    </source>
</reference>
<evidence type="ECO:0000313" key="2">
    <source>
        <dbReference type="Proteomes" id="UP001291926"/>
    </source>
</evidence>
<dbReference type="Proteomes" id="UP001291926">
    <property type="component" value="Unassembled WGS sequence"/>
</dbReference>
<gene>
    <name evidence="1" type="ORF">RD792_007739</name>
</gene>
<sequence length="184" mass="20408">MALVIQMLNSLSMTLPVPLEPVPIYIQEYNAREGDSNTLAESEAANSCQNDVSITDLYPRPPCRKMSLAAHVTLKLGIPHENEQTDEVLEEFTESEYDMESEIENEDLGDDINKNVNDIVEKPYGSAGVEEGDNEIVSASDSVDDNIVESCEELDNLNGSDEEEHSTKFPVFNAADMYDPKFAL</sequence>
<name>A0ABR0D788_9LAMI</name>
<comment type="caution">
    <text evidence="1">The sequence shown here is derived from an EMBL/GenBank/DDBJ whole genome shotgun (WGS) entry which is preliminary data.</text>
</comment>
<accession>A0ABR0D788</accession>
<proteinExistence type="predicted"/>
<evidence type="ECO:0000313" key="1">
    <source>
        <dbReference type="EMBL" id="KAK4485127.1"/>
    </source>
</evidence>